<dbReference type="InterPro" id="IPR000409">
    <property type="entry name" value="BEACH_dom"/>
</dbReference>
<feature type="compositionally biased region" description="Polar residues" evidence="1">
    <location>
        <begin position="2097"/>
        <end position="2153"/>
    </location>
</feature>
<dbReference type="PANTHER" id="PTHR13743">
    <property type="entry name" value="BEIGE/BEACH-RELATED"/>
    <property type="match status" value="1"/>
</dbReference>
<dbReference type="SUPFAM" id="SSF49899">
    <property type="entry name" value="Concanavalin A-like lectins/glucanases"/>
    <property type="match status" value="1"/>
</dbReference>
<proteinExistence type="predicted"/>
<dbReference type="SUPFAM" id="SSF50978">
    <property type="entry name" value="WD40 repeat-like"/>
    <property type="match status" value="1"/>
</dbReference>
<feature type="compositionally biased region" description="Polar residues" evidence="1">
    <location>
        <begin position="2050"/>
        <end position="2061"/>
    </location>
</feature>
<comment type="caution">
    <text evidence="3">The sequence shown here is derived from an EMBL/GenBank/DDBJ whole genome shotgun (WGS) entry which is preliminary data.</text>
</comment>
<keyword evidence="4" id="KW-1185">Reference proteome</keyword>
<feature type="region of interest" description="Disordered" evidence="1">
    <location>
        <begin position="2049"/>
        <end position="2185"/>
    </location>
</feature>
<reference evidence="3 4" key="1">
    <citation type="submission" date="2024-04" db="EMBL/GenBank/DDBJ databases">
        <title>Tritrichomonas musculus Genome.</title>
        <authorList>
            <person name="Alves-Ferreira E."/>
            <person name="Grigg M."/>
            <person name="Lorenzi H."/>
            <person name="Galac M."/>
        </authorList>
    </citation>
    <scope>NUCLEOTIDE SEQUENCE [LARGE SCALE GENOMIC DNA]</scope>
    <source>
        <strain evidence="3 4">EAF2021</strain>
    </source>
</reference>
<feature type="domain" description="BEACH" evidence="2">
    <location>
        <begin position="1943"/>
        <end position="2333"/>
    </location>
</feature>
<dbReference type="InterPro" id="IPR036372">
    <property type="entry name" value="BEACH_dom_sf"/>
</dbReference>
<feature type="compositionally biased region" description="Polar residues" evidence="1">
    <location>
        <begin position="2161"/>
        <end position="2174"/>
    </location>
</feature>
<dbReference type="InterPro" id="IPR013320">
    <property type="entry name" value="ConA-like_dom_sf"/>
</dbReference>
<organism evidence="3 4">
    <name type="scientific">Tritrichomonas musculus</name>
    <dbReference type="NCBI Taxonomy" id="1915356"/>
    <lineage>
        <taxon>Eukaryota</taxon>
        <taxon>Metamonada</taxon>
        <taxon>Parabasalia</taxon>
        <taxon>Tritrichomonadida</taxon>
        <taxon>Tritrichomonadidae</taxon>
        <taxon>Tritrichomonas</taxon>
    </lineage>
</organism>
<feature type="region of interest" description="Disordered" evidence="1">
    <location>
        <begin position="2369"/>
        <end position="2417"/>
    </location>
</feature>
<dbReference type="InterPro" id="IPR036322">
    <property type="entry name" value="WD40_repeat_dom_sf"/>
</dbReference>
<feature type="compositionally biased region" description="Polar residues" evidence="1">
    <location>
        <begin position="2075"/>
        <end position="2089"/>
    </location>
</feature>
<dbReference type="Gene3D" id="1.10.1540.10">
    <property type="entry name" value="BEACH domain"/>
    <property type="match status" value="2"/>
</dbReference>
<evidence type="ECO:0000259" key="2">
    <source>
        <dbReference type="PROSITE" id="PS50197"/>
    </source>
</evidence>
<dbReference type="Gene3D" id="2.60.120.200">
    <property type="match status" value="1"/>
</dbReference>
<dbReference type="PANTHER" id="PTHR13743:SF161">
    <property type="entry name" value="BEIGE_BEACH DOMAIN CONTAINING PROTEIN"/>
    <property type="match status" value="1"/>
</dbReference>
<feature type="compositionally biased region" description="Low complexity" evidence="1">
    <location>
        <begin position="2369"/>
        <end position="2387"/>
    </location>
</feature>
<dbReference type="SMART" id="SM01026">
    <property type="entry name" value="Beach"/>
    <property type="match status" value="1"/>
</dbReference>
<gene>
    <name evidence="3" type="ORF">M9Y10_039039</name>
</gene>
<evidence type="ECO:0000256" key="1">
    <source>
        <dbReference type="SAM" id="MobiDB-lite"/>
    </source>
</evidence>
<name>A0ABR2KA90_9EUKA</name>
<feature type="compositionally biased region" description="Low complexity" evidence="1">
    <location>
        <begin position="2062"/>
        <end position="2074"/>
    </location>
</feature>
<dbReference type="InterPro" id="IPR050865">
    <property type="entry name" value="BEACH_Domain"/>
</dbReference>
<evidence type="ECO:0000313" key="4">
    <source>
        <dbReference type="Proteomes" id="UP001470230"/>
    </source>
</evidence>
<accession>A0ABR2KA90</accession>
<evidence type="ECO:0000313" key="3">
    <source>
        <dbReference type="EMBL" id="KAK8887979.1"/>
    </source>
</evidence>
<dbReference type="Proteomes" id="UP001470230">
    <property type="component" value="Unassembled WGS sequence"/>
</dbReference>
<protein>
    <recommendedName>
        <fullName evidence="2">BEACH domain-containing protein</fullName>
    </recommendedName>
</protein>
<dbReference type="Pfam" id="PF02138">
    <property type="entry name" value="Beach"/>
    <property type="match status" value="2"/>
</dbReference>
<dbReference type="EMBL" id="JAPFFF010000006">
    <property type="protein sequence ID" value="KAK8887979.1"/>
    <property type="molecule type" value="Genomic_DNA"/>
</dbReference>
<sequence length="2713" mass="312653">MINAELIKKIFEKSTVFPGKTISVSPEIDDFLRSLSFKHYNKQQIEKIYNELSKKHIYEVLQEHNFPFSYNSHLLDNICSLKNLRHDQIDYLSSIILFSYIAFVAQFEHESLLPEVQPLFKSFINISFQSQSLLDLSGKCFNYIFQLVIRHDKTHDIYTYIDYYLSYAKLFRCPKLTIQLFDRLFVLEQKFYDFLNQLSDIFILHPNFLGESNEDNYTVDSKISSQTFFLHIIEQLIPTITQFEPSAVKLFQSTAYLMTDDAAMTLFTLFSQSLHCDILEESPIHIEAPKENENELLFLKIPKSVQLYLNFPQKPTFDCEFDPSQTVTFPHQIELKKFIDSDLIEKLKDIEIMTKYDSRLIEFFLSSLFALLHFQEKSNFFYNIIASILYFSNELFENLPATFSISTELALSFFHPRIFDSSFTVFDNDPDFTIVNTFRSIAIEWLCLDNGDALNQLMNIYFISYPLLLAELLYRFVGMTSVIIQKVSTFPKLIESFRKIAVVYQEFDRNCDRQDEKKHDAILKVRVSLYTLFAHLFTNDSVLKKFFLYSPDHFYLSCENSFTSAYLSFLFEERIRPYVITYIRNFFVNNKEIESNDIDAIASIFNVIMANATAMLPGEEAMLMIKDFFGMLNEIMLYNQISFAEHFKDLCPVLCSSLPKLTNCDLAKQVFDVSITFFTLMSSSFEIKNLEIDAILSCLVLFNDTEFVDSLYKKFIQLLAGERLLSIEPSFIVKQPQIIKIFIQILFATPRIKEVLVFFYDLLQFSPINLQRCANCDLDIYILEFLEKEKVTEKLETEVIQKVLSTYSLLSSRHSTTQSVLRFISLLAPIDESRVSKYESLFFTAFENIISTVYKIPEYVYPLNNNEPLVLDVVSSNDQQSDSNFYWNLNSKDVHSETVKIVSLIDLNKMTNGFSLAFWIRVEPSDSTLRIFSIFFGKNVLLSLSISNNSIFFSQDDSITESVLKVTDSFPFHTWQFVVLSYVFQPQRSRVFFDVNCVEEATSTLPALKTSPDFSCVKIIVNDNNEKRHKNEHSTQLGLFAFFPPLTGENQLMIREMGVRSQSQPSIPFYFFIMKEKNYVKNDENNLIDILITKCGIDTILPIFKLRDYRYKNGGYFDFQIEYGLILLNKILLFNEDAQKKFYYCQGFNILCQLIIDYWLDKFNMKLYTNLISILQSLTNERLQVQLFNGILTYFPFLMQLKPHLHEKILRYVAQSVFISFKSIAMKCRGFGVILSALRKFYYYSPTELTIIYQPKNRPSDLNIQLCRSFLFEILFSFASDNFSISDFECIVSHCISCTELAQILDMFAFIVKVFGDLSDSIDFAVENDTFSFLIFFFIRYPNEKFQFLIVDLIDNCHRNRLISDDCFISHVTEIIKMLPKNMITKEMVKYVRGKFNENPLFLPLMCFLVIQFKDDELLPFINSLVPSVEYVTHDFWAIWPLCLTLYCSAEDSLKVILFVIQCDPSRILDIYSQFDTVFELHSKQRNVIENAFLAVLSHVYIVANKPPPISDYLELSERIIFFGHKSDKTAFNLLCSQLDSTDEDEEKNDENFSPQKIFDAVTNSSSFNDSLTFKVSYSSFQCWSHVNLALTCTNKFLEESKLNTQTYGFFDLVLCSFLQEYGLDNVCNELLINEVQWNEVQNAELAIQLLHYHSIMAENDVNKRLNTVNHSKLNNNSNLNESHSITSLLTSSPYFQSFSAVFNSVTSPLLNSQKFEIFKNELLPKKYINFFNEKLEALKKFHTEILRLDQIIPKSDINKYVAIAMDHILLFDEQETQKEEEMKKKWKRLWSALTVERAPWCMSCSLKNVWKRDTFLCTSLMTPLMMIRMQQVDLIESNNFREKESKFSLEVECIQILPSERKTAIFSLSEKSAYITVNEVRSTLFYFENIKFIFWQKNCGILFITSQGISRLIEFFNEDDRRAVVRFFESHKNIIFDVLQSIPSKDFFYTTSYQKKWLKWKITNYQYLVFLNFLSGRNFFNVDSYPVMPWVLADYESEKLEIDTETEIIRNMEQASSSGKPPMTRDYALMLLRLIEPFKSLYKKSKSSTLASGNTSSESVANSTANTNESTENGIKSSTANTNESTENGGKGSIAASENTNRESITGSSENISKNSIASANESSGADYNENGIKSSTAASENTNSEGITGSRGNVGVASANESASIRSSVEANNENDRNSVASEVKDNSSDVLCEFDSFGELFRHSMPASLELVPEYFSMPEVVEDDRLSLPKWSSSPIDFVYKHRKVLESDAVSQVLHEWISTMWSKSRHSTFPLFDGLHPMRNLQVRNSLLDDVYDFEMTGVSRLACSSFSDKTGNKTMTLFAFNSNGVVFSYKFSSSKRRKTFSMETVTSSSSLSISSTSSKTKLSRTSLTANSSSNSTIAPSKDVKNSEEKKKRKVTFSKRNQPPIFSAPSAPSMNAIGSTFSSSSSNVILNDDDRLLSSPTLLNASEYVHQKTELILIKVNKYDFPFIQFDKVHSLPNGKFLIFERKFNRVAIVGKKHFFLETQLNQITCLASDGVWIVIGGDSSVNLFKNGKFFCSIQLYRDLILTVAVSSTFNAVVGGTKDGSLIICSSLYGSMVKVIEMKKMVPVKIIISPSWGFIVSYYQSIVLGAIKHYLFVHTINGKFVRKIDINFAVEDWICWSNRGFDYILILANDGEIFYAEVYFLSLKKIFKSAKMQAVSLAYSEVTNCAIVTQSSGHAYFIPLVIK</sequence>
<dbReference type="SUPFAM" id="SSF81837">
    <property type="entry name" value="BEACH domain"/>
    <property type="match status" value="2"/>
</dbReference>
<dbReference type="PROSITE" id="PS50197">
    <property type="entry name" value="BEACH"/>
    <property type="match status" value="1"/>
</dbReference>